<dbReference type="RefSeq" id="WP_021298140.1">
    <property type="nucleotide sequence ID" value="NZ_AURB01000175.1"/>
</dbReference>
<accession>T0CSY3</accession>
<name>T0CSY3_ALIAG</name>
<dbReference type="SUPFAM" id="SSF56112">
    <property type="entry name" value="Protein kinase-like (PK-like)"/>
    <property type="match status" value="1"/>
</dbReference>
<reference evidence="2" key="1">
    <citation type="journal article" date="2022" name="G3 (Bethesda)">
        <title>Unveiling the complete genome sequence of Alicyclobacillus acidoterrestris DSM 3922T, a taint-producing strain.</title>
        <authorList>
            <person name="Leonardo I.C."/>
            <person name="Barreto Crespo M.T."/>
            <person name="Gaspar F.B."/>
        </authorList>
    </citation>
    <scope>NUCLEOTIDE SEQUENCE [LARGE SCALE GENOMIC DNA]</scope>
    <source>
        <strain evidence="2">DSM 3922</strain>
    </source>
</reference>
<accession>A0A9E6ZH70</accession>
<dbReference type="STRING" id="1356854.N007_01760"/>
<proteinExistence type="predicted"/>
<keyword evidence="2" id="KW-1185">Reference proteome</keyword>
<dbReference type="KEGG" id="aaco:K1I37_02585"/>
<organism evidence="1 2">
    <name type="scientific">Alicyclobacillus acidoterrestris (strain ATCC 49025 / DSM 3922 / CIP 106132 / NCIMB 13137 / GD3B)</name>
    <dbReference type="NCBI Taxonomy" id="1356854"/>
    <lineage>
        <taxon>Bacteria</taxon>
        <taxon>Bacillati</taxon>
        <taxon>Bacillota</taxon>
        <taxon>Bacilli</taxon>
        <taxon>Bacillales</taxon>
        <taxon>Alicyclobacillaceae</taxon>
        <taxon>Alicyclobacillus</taxon>
    </lineage>
</organism>
<dbReference type="InterPro" id="IPR011009">
    <property type="entry name" value="Kinase-like_dom_sf"/>
</dbReference>
<protein>
    <submittedName>
        <fullName evidence="1">Uncharacterized protein</fullName>
    </submittedName>
</protein>
<evidence type="ECO:0000313" key="1">
    <source>
        <dbReference type="EMBL" id="UNO49457.1"/>
    </source>
</evidence>
<dbReference type="EMBL" id="CP080467">
    <property type="protein sequence ID" value="UNO49457.1"/>
    <property type="molecule type" value="Genomic_DNA"/>
</dbReference>
<gene>
    <name evidence="1" type="ORF">K1I37_02585</name>
</gene>
<sequence length="302" mass="34573">MPEHPEHPEHQNARHSAYEDFVELPPQHPGQANVVCIGWWRGHRVAIRTARQQDGSLNEFYIGARQLFGLHMQVPYHYLNIYAVLRVHSRLEIPKLYSLFPHRPTAYQPTHAFVDGRAATTFDELSVAGAKAYGRHLAAIHSVQVSSAGMVGTPITPTQFHQRLAETIETFASNQAFEMDDKTRQTALDTAQALRGQPPLATEFAPIMLDQDPTQYFLRNGQFTHLIDLDFYVYGPPEQELVALEAQWPERLAGAFVDGYRAIRDFPTLKRVRHTYRVLNRLLCLQGRLPYTTWHDRPVLFP</sequence>
<evidence type="ECO:0000313" key="2">
    <source>
        <dbReference type="Proteomes" id="UP000829401"/>
    </source>
</evidence>
<dbReference type="Proteomes" id="UP000829401">
    <property type="component" value="Chromosome"/>
</dbReference>
<dbReference type="AlphaFoldDB" id="T0CSY3"/>
<dbReference type="OrthoDB" id="1995894at2"/>
<dbReference type="eggNOG" id="COG2334">
    <property type="taxonomic scope" value="Bacteria"/>
</dbReference>